<dbReference type="EMBL" id="KZ303495">
    <property type="protein sequence ID" value="PIA17216.1"/>
    <property type="molecule type" value="Genomic_DNA"/>
</dbReference>
<dbReference type="Gene3D" id="1.10.418.60">
    <property type="entry name" value="Ncd80 complex, Nuf2 subunit"/>
    <property type="match status" value="1"/>
</dbReference>
<comment type="similarity">
    <text evidence="3">Belongs to the NUF2 family.</text>
</comment>
<evidence type="ECO:0000259" key="14">
    <source>
        <dbReference type="Pfam" id="PF18595"/>
    </source>
</evidence>
<evidence type="ECO:0000256" key="2">
    <source>
        <dbReference type="ARBA" id="ARBA00004629"/>
    </source>
</evidence>
<organism evidence="15 16">
    <name type="scientific">Coemansia reversa (strain ATCC 12441 / NRRL 1564)</name>
    <dbReference type="NCBI Taxonomy" id="763665"/>
    <lineage>
        <taxon>Eukaryota</taxon>
        <taxon>Fungi</taxon>
        <taxon>Fungi incertae sedis</taxon>
        <taxon>Zoopagomycota</taxon>
        <taxon>Kickxellomycotina</taxon>
        <taxon>Kickxellomycetes</taxon>
        <taxon>Kickxellales</taxon>
        <taxon>Kickxellaceae</taxon>
        <taxon>Coemansia</taxon>
    </lineage>
</organism>
<dbReference type="PANTHER" id="PTHR21650:SF2">
    <property type="entry name" value="KINETOCHORE PROTEIN NUF2"/>
    <property type="match status" value="1"/>
</dbReference>
<feature type="domain" description="Kinetochore protein Nuf2 N-terminal" evidence="13">
    <location>
        <begin position="8"/>
        <end position="139"/>
    </location>
</feature>
<keyword evidence="8 12" id="KW-0175">Coiled coil</keyword>
<dbReference type="GO" id="GO:0051301">
    <property type="term" value="P:cell division"/>
    <property type="evidence" value="ECO:0007669"/>
    <property type="project" value="UniProtKB-KW"/>
</dbReference>
<keyword evidence="10" id="KW-0131">Cell cycle</keyword>
<evidence type="ECO:0000259" key="13">
    <source>
        <dbReference type="Pfam" id="PF03800"/>
    </source>
</evidence>
<evidence type="ECO:0000313" key="15">
    <source>
        <dbReference type="EMBL" id="PIA17216.1"/>
    </source>
</evidence>
<name>A0A2G5BDX2_COERN</name>
<dbReference type="PANTHER" id="PTHR21650">
    <property type="entry name" value="MEMBRALIN/KINETOCHORE PROTEIN NUF2"/>
    <property type="match status" value="1"/>
</dbReference>
<evidence type="ECO:0000256" key="5">
    <source>
        <dbReference type="ARBA" id="ARBA00022618"/>
    </source>
</evidence>
<dbReference type="GO" id="GO:0031262">
    <property type="term" value="C:Ndc80 complex"/>
    <property type="evidence" value="ECO:0007669"/>
    <property type="project" value="InterPro"/>
</dbReference>
<dbReference type="GO" id="GO:0051383">
    <property type="term" value="P:kinetochore organization"/>
    <property type="evidence" value="ECO:0007669"/>
    <property type="project" value="TreeGrafter"/>
</dbReference>
<evidence type="ECO:0000256" key="8">
    <source>
        <dbReference type="ARBA" id="ARBA00023054"/>
    </source>
</evidence>
<keyword evidence="9" id="KW-0539">Nucleus</keyword>
<evidence type="ECO:0000256" key="4">
    <source>
        <dbReference type="ARBA" id="ARBA00022454"/>
    </source>
</evidence>
<dbReference type="InterPro" id="IPR041112">
    <property type="entry name" value="Nuf2_DHR10-like"/>
</dbReference>
<dbReference type="InterPro" id="IPR005549">
    <property type="entry name" value="Kinetochore_Nuf2_N"/>
</dbReference>
<dbReference type="Proteomes" id="UP000242474">
    <property type="component" value="Unassembled WGS sequence"/>
</dbReference>
<keyword evidence="4" id="KW-0158">Chromosome</keyword>
<feature type="domain" description="Nuf2 DHR10-like" evidence="14">
    <location>
        <begin position="255"/>
        <end position="370"/>
    </location>
</feature>
<dbReference type="OrthoDB" id="8194677at2759"/>
<reference evidence="15 16" key="1">
    <citation type="journal article" date="2015" name="Genome Biol. Evol.">
        <title>Phylogenomic analyses indicate that early fungi evolved digesting cell walls of algal ancestors of land plants.</title>
        <authorList>
            <person name="Chang Y."/>
            <person name="Wang S."/>
            <person name="Sekimoto S."/>
            <person name="Aerts A.L."/>
            <person name="Choi C."/>
            <person name="Clum A."/>
            <person name="LaButti K.M."/>
            <person name="Lindquist E.A."/>
            <person name="Yee Ngan C."/>
            <person name="Ohm R.A."/>
            <person name="Salamov A.A."/>
            <person name="Grigoriev I.V."/>
            <person name="Spatafora J.W."/>
            <person name="Berbee M.L."/>
        </authorList>
    </citation>
    <scope>NUCLEOTIDE SEQUENCE [LARGE SCALE GENOMIC DNA]</scope>
    <source>
        <strain evidence="15 16">NRRL 1564</strain>
    </source>
</reference>
<keyword evidence="11" id="KW-0137">Centromere</keyword>
<sequence length="445" mass="51705">MLQGGGFYPTLKSQDILDVMRQMEIPIVDEDLEKPTPQRVQIWYEAFLYILKGISLEQLGDDIELLDHTDYPESHSDDIFLLSFYHNMSTLLRQVGVDDFSLRDMLKPEPARVRRILSGVCNFAMFRDDRMPVLEKYTLQADQQAERLEGMQQELDQVNARIATIRQQREQEQPRVNSLQTENRRLHDELKELRDTQTSLVAATTNIKQEKDQLQDSLDSTKYAIAGLQEELSRLRARVVHSPEKIQQAIGELTQNITQARQQLSASEDKSRHLATKTDMLELILADIRACIQQMADAEQLVRQHEDELRLQAHERENLAHVNSSLRNLTVREEQLLFQTKSGEEKIDRLQKSRNAKKDNAASRLMALQRERAEVANNLEATNRRMIAQRARFDELQTNMRRERAAMEGEVVEIQQSYDALRQQTLEYQDSVIQSLEDLLSKFYA</sequence>
<dbReference type="GO" id="GO:0051315">
    <property type="term" value="P:attachment of mitotic spindle microtubules to kinetochore"/>
    <property type="evidence" value="ECO:0007669"/>
    <property type="project" value="TreeGrafter"/>
</dbReference>
<dbReference type="GO" id="GO:0044877">
    <property type="term" value="F:protein-containing complex binding"/>
    <property type="evidence" value="ECO:0007669"/>
    <property type="project" value="TreeGrafter"/>
</dbReference>
<keyword evidence="16" id="KW-1185">Reference proteome</keyword>
<dbReference type="Pfam" id="PF18595">
    <property type="entry name" value="Nuf2_DHR10-like"/>
    <property type="match status" value="1"/>
</dbReference>
<evidence type="ECO:0000256" key="3">
    <source>
        <dbReference type="ARBA" id="ARBA00005498"/>
    </source>
</evidence>
<evidence type="ECO:0000256" key="9">
    <source>
        <dbReference type="ARBA" id="ARBA00023242"/>
    </source>
</evidence>
<evidence type="ECO:0000256" key="11">
    <source>
        <dbReference type="ARBA" id="ARBA00023328"/>
    </source>
</evidence>
<dbReference type="STRING" id="763665.A0A2G5BDX2"/>
<dbReference type="GO" id="GO:0005634">
    <property type="term" value="C:nucleus"/>
    <property type="evidence" value="ECO:0007669"/>
    <property type="project" value="UniProtKB-SubCell"/>
</dbReference>
<comment type="subcellular location">
    <subcellularLocation>
        <location evidence="2">Chromosome</location>
        <location evidence="2">Centromere</location>
        <location evidence="2">Kinetochore</location>
    </subcellularLocation>
    <subcellularLocation>
        <location evidence="1">Nucleus</location>
    </subcellularLocation>
</comment>
<dbReference type="GO" id="GO:0045132">
    <property type="term" value="P:meiotic chromosome segregation"/>
    <property type="evidence" value="ECO:0007669"/>
    <property type="project" value="TreeGrafter"/>
</dbReference>
<evidence type="ECO:0000256" key="7">
    <source>
        <dbReference type="ARBA" id="ARBA00022838"/>
    </source>
</evidence>
<accession>A0A2G5BDX2</accession>
<evidence type="ECO:0000256" key="10">
    <source>
        <dbReference type="ARBA" id="ARBA00023306"/>
    </source>
</evidence>
<evidence type="ECO:0000256" key="1">
    <source>
        <dbReference type="ARBA" id="ARBA00004123"/>
    </source>
</evidence>
<protein>
    <submittedName>
        <fullName evidence="15">Uncharacterized protein</fullName>
    </submittedName>
</protein>
<dbReference type="InterPro" id="IPR038275">
    <property type="entry name" value="Nuf2_N_sf"/>
</dbReference>
<gene>
    <name evidence="15" type="ORF">COEREDRAFT_80573</name>
</gene>
<dbReference type="Pfam" id="PF03800">
    <property type="entry name" value="Nuf2"/>
    <property type="match status" value="1"/>
</dbReference>
<evidence type="ECO:0000313" key="16">
    <source>
        <dbReference type="Proteomes" id="UP000242474"/>
    </source>
</evidence>
<keyword evidence="6" id="KW-0498">Mitosis</keyword>
<dbReference type="AlphaFoldDB" id="A0A2G5BDX2"/>
<feature type="coiled-coil region" evidence="12">
    <location>
        <begin position="134"/>
        <end position="315"/>
    </location>
</feature>
<proteinExistence type="inferred from homology"/>
<evidence type="ECO:0000256" key="12">
    <source>
        <dbReference type="SAM" id="Coils"/>
    </source>
</evidence>
<evidence type="ECO:0000256" key="6">
    <source>
        <dbReference type="ARBA" id="ARBA00022776"/>
    </source>
</evidence>
<keyword evidence="7" id="KW-0995">Kinetochore</keyword>
<dbReference type="GO" id="GO:0007052">
    <property type="term" value="P:mitotic spindle organization"/>
    <property type="evidence" value="ECO:0007669"/>
    <property type="project" value="TreeGrafter"/>
</dbReference>
<keyword evidence="5" id="KW-0132">Cell division</keyword>
<feature type="coiled-coil region" evidence="12">
    <location>
        <begin position="358"/>
        <end position="424"/>
    </location>
</feature>